<keyword evidence="4" id="KW-1185">Reference proteome</keyword>
<proteinExistence type="predicted"/>
<dbReference type="PANTHER" id="PTHR22642">
    <property type="entry name" value="IMIDAZOLONEPROPIONASE"/>
    <property type="match status" value="1"/>
</dbReference>
<keyword evidence="3" id="KW-0378">Hydrolase</keyword>
<dbReference type="SUPFAM" id="SSF51338">
    <property type="entry name" value="Composite domain of metallo-dependent hydrolases"/>
    <property type="match status" value="1"/>
</dbReference>
<dbReference type="Gene3D" id="3.10.310.70">
    <property type="match status" value="1"/>
</dbReference>
<sequence>MRKCHVREVISSTEFRAGHMWSRCMFSPVVRGLAVGIIAERSRRTGHPWCARLLACLAQFEEAHDESSLCRNSLTDVVSERLHTDRHRTMEFIMAGFSRRTFFAGAAGVAGVGALTLAGCSSASAPSGATSGARWVFHGGPILTMQTGTPPPAAVVVGSDGKIESVRSTFDPKTDSVPGAETVDLRGRTLMPSLNDGHTHSLMAGLLAANKVSDETPDILRRDLQKALDAAPGATDGEWVIGSSGTLAGRQWTFRDLDALSTKRPIAVQSADGHSMIVNTAGLRAAGITRDTPDPSNGSIARDAAGEPTGIVRDGMAAKVLGIASASLPDDQVGALAKATVARLNRMGITTCLDIPMAWESARVWSQLEQAGELNVRARVALILRAEDWTEQTLSDITKVQARNSRGLVKVDTIKLFMDGVPENQTAAMLQPYSDGSNRAPFFELDRLRSMLTALDGAGWNVHIHACGDGAVRRGLDGFDALKGKRNPATRQALAHLYQVDAADLARFAALDVSACMSPQWVSDNSMKALRPTLGDARYDRLFPIGSLNAAGARITMGSDFPVEFKLEPWEAMMMAVTRKGPSDTVPLGLAEKVDLPMMLRAHTAGSAYQLGVDKVCGTIAEGKSADLIVLDRDIVRTPIEQVIDTKVDLTLLAGRGVYRR</sequence>
<dbReference type="Proteomes" id="UP000323876">
    <property type="component" value="Unassembled WGS sequence"/>
</dbReference>
<gene>
    <name evidence="3" type="ORF">F3087_11145</name>
</gene>
<evidence type="ECO:0000259" key="2">
    <source>
        <dbReference type="Pfam" id="PF07969"/>
    </source>
</evidence>
<dbReference type="CDD" id="cd01300">
    <property type="entry name" value="YtcJ_like"/>
    <property type="match status" value="1"/>
</dbReference>
<accession>A0A5N0EL39</accession>
<dbReference type="InterPro" id="IPR032466">
    <property type="entry name" value="Metal_Hydrolase"/>
</dbReference>
<feature type="domain" description="Amidohydrolase 3" evidence="2">
    <location>
        <begin position="181"/>
        <end position="659"/>
    </location>
</feature>
<comment type="caution">
    <text evidence="3">The sequence shown here is derived from an EMBL/GenBank/DDBJ whole genome shotgun (WGS) entry which is preliminary data.</text>
</comment>
<dbReference type="AlphaFoldDB" id="A0A5N0EL39"/>
<evidence type="ECO:0000313" key="4">
    <source>
        <dbReference type="Proteomes" id="UP000323876"/>
    </source>
</evidence>
<dbReference type="InterPro" id="IPR013108">
    <property type="entry name" value="Amidohydro_3"/>
</dbReference>
<dbReference type="PANTHER" id="PTHR22642:SF2">
    <property type="entry name" value="PROTEIN LONG AFTER FAR-RED 3"/>
    <property type="match status" value="1"/>
</dbReference>
<dbReference type="InterPro" id="IPR033932">
    <property type="entry name" value="YtcJ-like"/>
</dbReference>
<dbReference type="Gene3D" id="3.20.20.140">
    <property type="entry name" value="Metal-dependent hydrolases"/>
    <property type="match status" value="1"/>
</dbReference>
<organism evidence="3 4">
    <name type="scientific">Nocardia colli</name>
    <dbReference type="NCBI Taxonomy" id="2545717"/>
    <lineage>
        <taxon>Bacteria</taxon>
        <taxon>Bacillati</taxon>
        <taxon>Actinomycetota</taxon>
        <taxon>Actinomycetes</taxon>
        <taxon>Mycobacteriales</taxon>
        <taxon>Nocardiaceae</taxon>
        <taxon>Nocardia</taxon>
    </lineage>
</organism>
<dbReference type="Gene3D" id="2.30.40.10">
    <property type="entry name" value="Urease, subunit C, domain 1"/>
    <property type="match status" value="1"/>
</dbReference>
<dbReference type="GO" id="GO:0016810">
    <property type="term" value="F:hydrolase activity, acting on carbon-nitrogen (but not peptide) bonds"/>
    <property type="evidence" value="ECO:0007669"/>
    <property type="project" value="InterPro"/>
</dbReference>
<feature type="region of interest" description="Disordered" evidence="1">
    <location>
        <begin position="287"/>
        <end position="307"/>
    </location>
</feature>
<reference evidence="3 4" key="1">
    <citation type="submission" date="2019-09" db="EMBL/GenBank/DDBJ databases">
        <authorList>
            <person name="Wang X."/>
        </authorList>
    </citation>
    <scope>NUCLEOTIDE SEQUENCE [LARGE SCALE GENOMIC DNA]</scope>
    <source>
        <strain evidence="3 4">CICC 11023</strain>
    </source>
</reference>
<dbReference type="SUPFAM" id="SSF51556">
    <property type="entry name" value="Metallo-dependent hydrolases"/>
    <property type="match status" value="1"/>
</dbReference>
<evidence type="ECO:0000313" key="3">
    <source>
        <dbReference type="EMBL" id="KAA8889469.1"/>
    </source>
</evidence>
<dbReference type="Pfam" id="PF07969">
    <property type="entry name" value="Amidohydro_3"/>
    <property type="match status" value="1"/>
</dbReference>
<dbReference type="OrthoDB" id="3173428at2"/>
<name>A0A5N0EL39_9NOCA</name>
<dbReference type="EMBL" id="VXLC01000003">
    <property type="protein sequence ID" value="KAA8889469.1"/>
    <property type="molecule type" value="Genomic_DNA"/>
</dbReference>
<protein>
    <submittedName>
        <fullName evidence="3">Amidohydrolase</fullName>
    </submittedName>
</protein>
<evidence type="ECO:0000256" key="1">
    <source>
        <dbReference type="SAM" id="MobiDB-lite"/>
    </source>
</evidence>
<dbReference type="InterPro" id="IPR011059">
    <property type="entry name" value="Metal-dep_hydrolase_composite"/>
</dbReference>